<evidence type="ECO:0000313" key="3">
    <source>
        <dbReference type="EMBL" id="TWT52844.1"/>
    </source>
</evidence>
<evidence type="ECO:0000256" key="1">
    <source>
        <dbReference type="SAM" id="MobiDB-lite"/>
    </source>
</evidence>
<dbReference type="AlphaFoldDB" id="A0A5C5WPQ5"/>
<gene>
    <name evidence="3" type="ORF">Pla22_04720</name>
</gene>
<evidence type="ECO:0000259" key="2">
    <source>
        <dbReference type="Pfam" id="PF21294"/>
    </source>
</evidence>
<organism evidence="3 4">
    <name type="scientific">Rubripirellula amarantea</name>
    <dbReference type="NCBI Taxonomy" id="2527999"/>
    <lineage>
        <taxon>Bacteria</taxon>
        <taxon>Pseudomonadati</taxon>
        <taxon>Planctomycetota</taxon>
        <taxon>Planctomycetia</taxon>
        <taxon>Pirellulales</taxon>
        <taxon>Pirellulaceae</taxon>
        <taxon>Rubripirellula</taxon>
    </lineage>
</organism>
<dbReference type="PANTHER" id="PTHR40124:SF1">
    <property type="entry name" value="DISAGGREGATASE RELATED REPEAT PROTEIN"/>
    <property type="match status" value="1"/>
</dbReference>
<dbReference type="Pfam" id="PF21294">
    <property type="entry name" value="Polysacc_lyase_14"/>
    <property type="match status" value="1"/>
</dbReference>
<feature type="compositionally biased region" description="Polar residues" evidence="1">
    <location>
        <begin position="63"/>
        <end position="77"/>
    </location>
</feature>
<dbReference type="PANTHER" id="PTHR40124">
    <property type="match status" value="1"/>
</dbReference>
<dbReference type="OrthoDB" id="7552220at2"/>
<name>A0A5C5WPQ5_9BACT</name>
<dbReference type="Proteomes" id="UP000316598">
    <property type="component" value="Unassembled WGS sequence"/>
</dbReference>
<evidence type="ECO:0000313" key="4">
    <source>
        <dbReference type="Proteomes" id="UP000316598"/>
    </source>
</evidence>
<accession>A0A5C5WPQ5</accession>
<sequence length="270" mass="30539">MIACTAIVGFLLLAAGWIFPAAALPEGVVTEAELKEHCPKLLWSDLYDRLELFRTENGRDSRSTQSNTLGNEPTTTQEILRVRYPKGGVGTRNSGAQMMFELEPSKAAVCEYRVRFAENFEFVKGGKLPGLAGGEATSGLVKPNGDGWTARLMWRKRGAAVLYLYHMDQRKRQGEDFPLYVTFRPGKWYQIREEVRVNDPGQRNGRIRIWINGELALDQESLRLRSGNQAPVDRFYFSTFFGGSGDDWAPHRDQVIDFSEIKVNSLDVIR</sequence>
<feature type="domain" description="Polysaccharide lyase 14" evidence="2">
    <location>
        <begin position="75"/>
        <end position="260"/>
    </location>
</feature>
<dbReference type="Gene3D" id="2.60.120.200">
    <property type="match status" value="1"/>
</dbReference>
<dbReference type="RefSeq" id="WP_146513155.1">
    <property type="nucleotide sequence ID" value="NZ_SJPI01000001.1"/>
</dbReference>
<comment type="caution">
    <text evidence="3">The sequence shown here is derived from an EMBL/GenBank/DDBJ whole genome shotgun (WGS) entry which is preliminary data.</text>
</comment>
<dbReference type="EMBL" id="SJPI01000001">
    <property type="protein sequence ID" value="TWT52844.1"/>
    <property type="molecule type" value="Genomic_DNA"/>
</dbReference>
<reference evidence="3 4" key="1">
    <citation type="submission" date="2019-02" db="EMBL/GenBank/DDBJ databases">
        <title>Deep-cultivation of Planctomycetes and their phenomic and genomic characterization uncovers novel biology.</title>
        <authorList>
            <person name="Wiegand S."/>
            <person name="Jogler M."/>
            <person name="Boedeker C."/>
            <person name="Pinto D."/>
            <person name="Vollmers J."/>
            <person name="Rivas-Marin E."/>
            <person name="Kohn T."/>
            <person name="Peeters S.H."/>
            <person name="Heuer A."/>
            <person name="Rast P."/>
            <person name="Oberbeckmann S."/>
            <person name="Bunk B."/>
            <person name="Jeske O."/>
            <person name="Meyerdierks A."/>
            <person name="Storesund J.E."/>
            <person name="Kallscheuer N."/>
            <person name="Luecker S."/>
            <person name="Lage O.M."/>
            <person name="Pohl T."/>
            <person name="Merkel B.J."/>
            <person name="Hornburger P."/>
            <person name="Mueller R.-W."/>
            <person name="Bruemmer F."/>
            <person name="Labrenz M."/>
            <person name="Spormann A.M."/>
            <person name="Op Den Camp H."/>
            <person name="Overmann J."/>
            <person name="Amann R."/>
            <person name="Jetten M.S.M."/>
            <person name="Mascher T."/>
            <person name="Medema M.H."/>
            <person name="Devos D.P."/>
            <person name="Kaster A.-K."/>
            <person name="Ovreas L."/>
            <person name="Rohde M."/>
            <person name="Galperin M.Y."/>
            <person name="Jogler C."/>
        </authorList>
    </citation>
    <scope>NUCLEOTIDE SEQUENCE [LARGE SCALE GENOMIC DNA]</scope>
    <source>
        <strain evidence="3 4">Pla22</strain>
    </source>
</reference>
<protein>
    <recommendedName>
        <fullName evidence="2">Polysaccharide lyase 14 domain-containing protein</fullName>
    </recommendedName>
</protein>
<dbReference type="InterPro" id="IPR048958">
    <property type="entry name" value="Polysacc_lyase_14"/>
</dbReference>
<feature type="region of interest" description="Disordered" evidence="1">
    <location>
        <begin position="58"/>
        <end position="77"/>
    </location>
</feature>
<proteinExistence type="predicted"/>
<keyword evidence="4" id="KW-1185">Reference proteome</keyword>